<feature type="compositionally biased region" description="Low complexity" evidence="1">
    <location>
        <begin position="1"/>
        <end position="28"/>
    </location>
</feature>
<protein>
    <submittedName>
        <fullName evidence="2">Uncharacterized protein</fullName>
    </submittedName>
</protein>
<accession>A0AAD2FJR3</accession>
<keyword evidence="3" id="KW-1185">Reference proteome</keyword>
<reference evidence="2" key="1">
    <citation type="submission" date="2023-08" db="EMBL/GenBank/DDBJ databases">
        <authorList>
            <person name="Audoor S."/>
            <person name="Bilcke G."/>
        </authorList>
    </citation>
    <scope>NUCLEOTIDE SEQUENCE</scope>
</reference>
<name>A0AAD2FJR3_9STRA</name>
<feature type="region of interest" description="Disordered" evidence="1">
    <location>
        <begin position="1"/>
        <end position="106"/>
    </location>
</feature>
<evidence type="ECO:0000313" key="3">
    <source>
        <dbReference type="Proteomes" id="UP001295423"/>
    </source>
</evidence>
<feature type="region of interest" description="Disordered" evidence="1">
    <location>
        <begin position="259"/>
        <end position="292"/>
    </location>
</feature>
<organism evidence="2 3">
    <name type="scientific">Cylindrotheca closterium</name>
    <dbReference type="NCBI Taxonomy" id="2856"/>
    <lineage>
        <taxon>Eukaryota</taxon>
        <taxon>Sar</taxon>
        <taxon>Stramenopiles</taxon>
        <taxon>Ochrophyta</taxon>
        <taxon>Bacillariophyta</taxon>
        <taxon>Bacillariophyceae</taxon>
        <taxon>Bacillariophycidae</taxon>
        <taxon>Bacillariales</taxon>
        <taxon>Bacillariaceae</taxon>
        <taxon>Cylindrotheca</taxon>
    </lineage>
</organism>
<feature type="compositionally biased region" description="Basic and acidic residues" evidence="1">
    <location>
        <begin position="84"/>
        <end position="94"/>
    </location>
</feature>
<evidence type="ECO:0000256" key="1">
    <source>
        <dbReference type="SAM" id="MobiDB-lite"/>
    </source>
</evidence>
<evidence type="ECO:0000313" key="2">
    <source>
        <dbReference type="EMBL" id="CAJ1935989.1"/>
    </source>
</evidence>
<dbReference type="AlphaFoldDB" id="A0AAD2FJR3"/>
<gene>
    <name evidence="2" type="ORF">CYCCA115_LOCUS4991</name>
</gene>
<comment type="caution">
    <text evidence="2">The sequence shown here is derived from an EMBL/GenBank/DDBJ whole genome shotgun (WGS) entry which is preliminary data.</text>
</comment>
<dbReference type="Proteomes" id="UP001295423">
    <property type="component" value="Unassembled WGS sequence"/>
</dbReference>
<proteinExistence type="predicted"/>
<sequence>MSLVDSESSAPSIERSSNTSSTSACPFSVEMIADENDDGSANSVHLAIPESSSMKSLRQEEEEDEETGPELVRVDSSENSASSTDDKEGEKPEMATRVSSSSSREVVKKSQEDAGMIDCLSDQFSNMFCPAGESHLCISKKENRMVSCEVPCQAFDPSDPSTDVFSHLQFWWTPSQEEKLQLKKSPKNRSMRKKHRHVKSLMDNWHPKHSEPLVRSKSILDAGHQQQVVPQSPTMDTACYDSDPEEVYKNEERRESMHFGGFKDRKPSPLNTSLGDDRLMSGGHPRAPTNATRKNFHFASTDRSPLTPSHLDLMSPENDEYIREFVQEVTNSRLNLIWHRYNEPEGDCLSDGLRAPMAVSATFEVGTHLDHKVVQPKLTWNASNSNQSPAKKSQLDSNWVELLSIIRVITPNKLNRKLYPFARTDRTLCIVANDNRNPYLVFEAESQEQRDWLVTALKMTVARLASIIIIKDESMLLEFFSPYAALISLREQEEADEEESVEEDVDLVNGDLNLMEMSPVLFNPKDL</sequence>
<dbReference type="EMBL" id="CAKOGP040000535">
    <property type="protein sequence ID" value="CAJ1935989.1"/>
    <property type="molecule type" value="Genomic_DNA"/>
</dbReference>